<dbReference type="Gene3D" id="1.10.12.10">
    <property type="entry name" value="Lyase 2-enoyl-coa Hydratase, Chain A, domain 2"/>
    <property type="match status" value="1"/>
</dbReference>
<accession>A0A0C1ZVP0</accession>
<dbReference type="PANTHER" id="PTHR43802">
    <property type="entry name" value="ENOYL-COA HYDRATASE"/>
    <property type="match status" value="1"/>
</dbReference>
<proteinExistence type="inferred from homology"/>
<dbReference type="SUPFAM" id="SSF52096">
    <property type="entry name" value="ClpP/crotonase"/>
    <property type="match status" value="1"/>
</dbReference>
<dbReference type="GO" id="GO:0003824">
    <property type="term" value="F:catalytic activity"/>
    <property type="evidence" value="ECO:0007669"/>
    <property type="project" value="UniProtKB-ARBA"/>
</dbReference>
<name>A0A0C1ZVP0_9BACT</name>
<dbReference type="RefSeq" id="WP_052552351.1">
    <property type="nucleotide sequence ID" value="NZ_JMCC02000060.1"/>
</dbReference>
<dbReference type="InterPro" id="IPR014748">
    <property type="entry name" value="Enoyl-CoA_hydra_C"/>
</dbReference>
<comment type="similarity">
    <text evidence="1">Belongs to the enoyl-CoA hydratase/isomerase family.</text>
</comment>
<evidence type="ECO:0000256" key="1">
    <source>
        <dbReference type="ARBA" id="ARBA00005254"/>
    </source>
</evidence>
<dbReference type="NCBIfam" id="NF005126">
    <property type="entry name" value="PRK06563.1"/>
    <property type="match status" value="1"/>
</dbReference>
<reference evidence="2 3" key="1">
    <citation type="submission" date="2014-12" db="EMBL/GenBank/DDBJ databases">
        <title>Genome assembly of Enhygromyxa salina DSM 15201.</title>
        <authorList>
            <person name="Sharma G."/>
            <person name="Subramanian S."/>
        </authorList>
    </citation>
    <scope>NUCLEOTIDE SEQUENCE [LARGE SCALE GENOMIC DNA]</scope>
    <source>
        <strain evidence="2 3">DSM 15201</strain>
    </source>
</reference>
<dbReference type="AlphaFoldDB" id="A0A0C1ZVP0"/>
<dbReference type="PANTHER" id="PTHR43802:SF1">
    <property type="entry name" value="IP11341P-RELATED"/>
    <property type="match status" value="1"/>
</dbReference>
<organism evidence="2 3">
    <name type="scientific">Enhygromyxa salina</name>
    <dbReference type="NCBI Taxonomy" id="215803"/>
    <lineage>
        <taxon>Bacteria</taxon>
        <taxon>Pseudomonadati</taxon>
        <taxon>Myxococcota</taxon>
        <taxon>Polyangia</taxon>
        <taxon>Nannocystales</taxon>
        <taxon>Nannocystaceae</taxon>
        <taxon>Enhygromyxa</taxon>
    </lineage>
</organism>
<dbReference type="CDD" id="cd06558">
    <property type="entry name" value="crotonase-like"/>
    <property type="match status" value="1"/>
</dbReference>
<protein>
    <submittedName>
        <fullName evidence="2">Enoyl-CoA hydratase</fullName>
    </submittedName>
</protein>
<dbReference type="Proteomes" id="UP000031599">
    <property type="component" value="Unassembled WGS sequence"/>
</dbReference>
<evidence type="ECO:0000313" key="2">
    <source>
        <dbReference type="EMBL" id="KIG15123.1"/>
    </source>
</evidence>
<evidence type="ECO:0000313" key="3">
    <source>
        <dbReference type="Proteomes" id="UP000031599"/>
    </source>
</evidence>
<dbReference type="InterPro" id="IPR029045">
    <property type="entry name" value="ClpP/crotonase-like_dom_sf"/>
</dbReference>
<dbReference type="EMBL" id="JMCC02000060">
    <property type="protein sequence ID" value="KIG15123.1"/>
    <property type="molecule type" value="Genomic_DNA"/>
</dbReference>
<dbReference type="Gene3D" id="3.90.226.10">
    <property type="entry name" value="2-enoyl-CoA Hydratase, Chain A, domain 1"/>
    <property type="match status" value="1"/>
</dbReference>
<gene>
    <name evidence="2" type="ORF">DB30_06031</name>
</gene>
<dbReference type="Pfam" id="PF00378">
    <property type="entry name" value="ECH_1"/>
    <property type="match status" value="1"/>
</dbReference>
<sequence length="259" mass="28008">MSDNPEGRVTTAAEGHVLTITIDRPAKYNGFTPTMLRELAAAYTLLEREDAYWCAVLLAQGKHFTAGLELSKFDITDPLIEPGQIDPLDLQGVRRTKPIVAAVHGICFTIGIELMLAADIVVAERGVRFAQLEVQRGLMAYGGATLRMVERAGWGNAMRYLLTGDEFDGETALRLGFVQELVDEGQGQARAIELAERIAAQAPLAVRASRRSAQLAVQQGPAAAIAALPEQLAKLAASEDFAEGVQSFKERRAGRYGGR</sequence>
<comment type="caution">
    <text evidence="2">The sequence shown here is derived from an EMBL/GenBank/DDBJ whole genome shotgun (WGS) entry which is preliminary data.</text>
</comment>
<dbReference type="InterPro" id="IPR001753">
    <property type="entry name" value="Enoyl-CoA_hydra/iso"/>
</dbReference>